<dbReference type="Pfam" id="PF00024">
    <property type="entry name" value="PAN_1"/>
    <property type="match status" value="1"/>
</dbReference>
<protein>
    <recommendedName>
        <fullName evidence="1">C-type lectin domain-containing protein</fullName>
    </recommendedName>
</protein>
<dbReference type="CDD" id="cd00037">
    <property type="entry name" value="CLECT"/>
    <property type="match status" value="1"/>
</dbReference>
<dbReference type="OrthoDB" id="10388593at2759"/>
<keyword evidence="3" id="KW-1185">Reference proteome</keyword>
<dbReference type="SUPFAM" id="SSF56436">
    <property type="entry name" value="C-type lectin-like"/>
    <property type="match status" value="1"/>
</dbReference>
<dbReference type="InterPro" id="IPR016186">
    <property type="entry name" value="C-type_lectin-like/link_sf"/>
</dbReference>
<reference evidence="2 3" key="1">
    <citation type="submission" date="2020-06" db="EMBL/GenBank/DDBJ databases">
        <authorList>
            <person name="Li R."/>
            <person name="Bekaert M."/>
        </authorList>
    </citation>
    <scope>NUCLEOTIDE SEQUENCE [LARGE SCALE GENOMIC DNA]</scope>
    <source>
        <strain evidence="3">wild</strain>
    </source>
</reference>
<dbReference type="Gene3D" id="3.50.4.10">
    <property type="entry name" value="Hepatocyte Growth Factor"/>
    <property type="match status" value="1"/>
</dbReference>
<feature type="domain" description="C-type lectin" evidence="1">
    <location>
        <begin position="103"/>
        <end position="210"/>
    </location>
</feature>
<accession>A0A6J8DI88</accession>
<proteinExistence type="predicted"/>
<evidence type="ECO:0000313" key="3">
    <source>
        <dbReference type="Proteomes" id="UP000507470"/>
    </source>
</evidence>
<dbReference type="AlphaFoldDB" id="A0A6J8DI88"/>
<evidence type="ECO:0000259" key="1">
    <source>
        <dbReference type="PROSITE" id="PS50041"/>
    </source>
</evidence>
<sequence length="226" mass="26409">MTVNYNLIDQLSLYLKLVQFDDKHSLIRCTNRCLLRTNCRSLFYHYQTKQCILHSLNILELSIQGVEVNLVTSAGWKYYERAEDDISLLVQCISSPGFLYNTNADMCYFVGSPVNVDFGDIKQLCLDMGSDLIRIDSAAKQMFVQQILVNDVSDRVCIQGNNDNSIKTYRFDNATDMTYFNWNTASSQPDNAWYKHYIMMLKNYNYLWHNIQQQRLDVQCAYICEK</sequence>
<dbReference type="InterPro" id="IPR016187">
    <property type="entry name" value="CTDL_fold"/>
</dbReference>
<organism evidence="2 3">
    <name type="scientific">Mytilus coruscus</name>
    <name type="common">Sea mussel</name>
    <dbReference type="NCBI Taxonomy" id="42192"/>
    <lineage>
        <taxon>Eukaryota</taxon>
        <taxon>Metazoa</taxon>
        <taxon>Spiralia</taxon>
        <taxon>Lophotrochozoa</taxon>
        <taxon>Mollusca</taxon>
        <taxon>Bivalvia</taxon>
        <taxon>Autobranchia</taxon>
        <taxon>Pteriomorphia</taxon>
        <taxon>Mytilida</taxon>
        <taxon>Mytiloidea</taxon>
        <taxon>Mytilidae</taxon>
        <taxon>Mytilinae</taxon>
        <taxon>Mytilus</taxon>
    </lineage>
</organism>
<gene>
    <name evidence="2" type="ORF">MCOR_40627</name>
</gene>
<dbReference type="Pfam" id="PF00059">
    <property type="entry name" value="Lectin_C"/>
    <property type="match status" value="1"/>
</dbReference>
<dbReference type="InterPro" id="IPR003609">
    <property type="entry name" value="Pan_app"/>
</dbReference>
<dbReference type="Proteomes" id="UP000507470">
    <property type="component" value="Unassembled WGS sequence"/>
</dbReference>
<name>A0A6J8DI88_MYTCO</name>
<dbReference type="InterPro" id="IPR001304">
    <property type="entry name" value="C-type_lectin-like"/>
</dbReference>
<dbReference type="Gene3D" id="3.10.100.10">
    <property type="entry name" value="Mannose-Binding Protein A, subunit A"/>
    <property type="match status" value="1"/>
</dbReference>
<dbReference type="EMBL" id="CACVKT020007353">
    <property type="protein sequence ID" value="CAC5407122.1"/>
    <property type="molecule type" value="Genomic_DNA"/>
</dbReference>
<dbReference type="SUPFAM" id="SSF57414">
    <property type="entry name" value="Hairpin loop containing domain-like"/>
    <property type="match status" value="1"/>
</dbReference>
<dbReference type="PROSITE" id="PS50041">
    <property type="entry name" value="C_TYPE_LECTIN_2"/>
    <property type="match status" value="1"/>
</dbReference>
<evidence type="ECO:0000313" key="2">
    <source>
        <dbReference type="EMBL" id="CAC5407122.1"/>
    </source>
</evidence>